<evidence type="ECO:0000313" key="5">
    <source>
        <dbReference type="Proteomes" id="UP001441944"/>
    </source>
</evidence>
<gene>
    <name evidence="4" type="ORF">NBRC116598_40060</name>
</gene>
<dbReference type="PANTHER" id="PTHR43333:SF1">
    <property type="entry name" value="D-ISOMER SPECIFIC 2-HYDROXYACID DEHYDROGENASE NAD-BINDING DOMAIN-CONTAINING PROTEIN"/>
    <property type="match status" value="1"/>
</dbReference>
<organism evidence="4 5">
    <name type="scientific">Pseudophaeobacter arcticus</name>
    <dbReference type="NCBI Taxonomy" id="385492"/>
    <lineage>
        <taxon>Bacteria</taxon>
        <taxon>Pseudomonadati</taxon>
        <taxon>Pseudomonadota</taxon>
        <taxon>Alphaproteobacteria</taxon>
        <taxon>Rhodobacterales</taxon>
        <taxon>Paracoccaceae</taxon>
        <taxon>Pseudophaeobacter</taxon>
    </lineage>
</organism>
<dbReference type="EMBL" id="BAABWU010000024">
    <property type="protein sequence ID" value="GAA6198561.1"/>
    <property type="molecule type" value="Genomic_DNA"/>
</dbReference>
<dbReference type="CDD" id="cd12164">
    <property type="entry name" value="GDH_like_2"/>
    <property type="match status" value="1"/>
</dbReference>
<keyword evidence="1" id="KW-0560">Oxidoreductase</keyword>
<dbReference type="RefSeq" id="WP_353402460.1">
    <property type="nucleotide sequence ID" value="NZ_BAABWU010000024.1"/>
</dbReference>
<dbReference type="SUPFAM" id="SSF51735">
    <property type="entry name" value="NAD(P)-binding Rossmann-fold domains"/>
    <property type="match status" value="1"/>
</dbReference>
<dbReference type="InterPro" id="IPR029752">
    <property type="entry name" value="D-isomer_DH_CS1"/>
</dbReference>
<dbReference type="Proteomes" id="UP001441944">
    <property type="component" value="Unassembled WGS sequence"/>
</dbReference>
<evidence type="ECO:0000259" key="3">
    <source>
        <dbReference type="Pfam" id="PF02826"/>
    </source>
</evidence>
<dbReference type="Pfam" id="PF02826">
    <property type="entry name" value="2-Hacid_dh_C"/>
    <property type="match status" value="1"/>
</dbReference>
<dbReference type="Gene3D" id="3.40.50.720">
    <property type="entry name" value="NAD(P)-binding Rossmann-like Domain"/>
    <property type="match status" value="2"/>
</dbReference>
<protein>
    <submittedName>
        <fullName evidence="4">Glyoxylate/hydroxypyruvate reductase A</fullName>
    </submittedName>
</protein>
<dbReference type="InterPro" id="IPR006140">
    <property type="entry name" value="D-isomer_DH_NAD-bd"/>
</dbReference>
<feature type="domain" description="D-isomer specific 2-hydroxyacid dehydrogenase NAD-binding" evidence="3">
    <location>
        <begin position="97"/>
        <end position="268"/>
    </location>
</feature>
<name>A0ABQ0ARQ0_9RHOB</name>
<proteinExistence type="predicted"/>
<keyword evidence="5" id="KW-1185">Reference proteome</keyword>
<evidence type="ECO:0000313" key="4">
    <source>
        <dbReference type="EMBL" id="GAA6198561.1"/>
    </source>
</evidence>
<accession>A0ABQ0ARQ0</accession>
<evidence type="ECO:0000256" key="1">
    <source>
        <dbReference type="ARBA" id="ARBA00023002"/>
    </source>
</evidence>
<evidence type="ECO:0000256" key="2">
    <source>
        <dbReference type="ARBA" id="ARBA00023027"/>
    </source>
</evidence>
<dbReference type="PROSITE" id="PS00065">
    <property type="entry name" value="D_2_HYDROXYACID_DH_1"/>
    <property type="match status" value="1"/>
</dbReference>
<comment type="caution">
    <text evidence="4">The sequence shown here is derived from an EMBL/GenBank/DDBJ whole genome shotgun (WGS) entry which is preliminary data.</text>
</comment>
<sequence length="303" mass="32508">MTLLLQSFPARAKVWSEVFAAAGEPLFTQAPSGAEAKDVTALACWQPPSDLTVYPNLKLVLSVGAGVDQMPALPQHIMLCRSAAPGIETQVRDWVTMACLMMHRDMPAYLQQARTGAWNSRDTRATTTRRVGVLGMGRIGRLVAQSLTALGFPVVGWSRSGRPVDGVEIYGAEALSAVLAQSDILVCLLPLTQETKGILNAKTFAALPKGAHLVHAGRGAHLHMDDLRDALDSGDLTSAMLDVTNPEPLAKDHWAWAHPQVIITPHIAAQTDAYEGAHHALNVIQALKRGEIPPGLVDQTNGY</sequence>
<dbReference type="PANTHER" id="PTHR43333">
    <property type="entry name" value="2-HACID_DH_C DOMAIN-CONTAINING PROTEIN"/>
    <property type="match status" value="1"/>
</dbReference>
<dbReference type="InterPro" id="IPR036291">
    <property type="entry name" value="NAD(P)-bd_dom_sf"/>
</dbReference>
<reference evidence="4 5" key="1">
    <citation type="submission" date="2024-04" db="EMBL/GenBank/DDBJ databases">
        <title>Draft genome sequence of Pseudophaeobacter arcticus NBRC 116598.</title>
        <authorList>
            <person name="Miyakawa T."/>
            <person name="Kusuya Y."/>
            <person name="Miura T."/>
        </authorList>
    </citation>
    <scope>NUCLEOTIDE SEQUENCE [LARGE SCALE GENOMIC DNA]</scope>
    <source>
        <strain evidence="4 5">SU-CL00105</strain>
    </source>
</reference>
<keyword evidence="2" id="KW-0520">NAD</keyword>